<dbReference type="PIRSF" id="PIRSF005572">
    <property type="entry name" value="NifS"/>
    <property type="match status" value="1"/>
</dbReference>
<dbReference type="SUPFAM" id="SSF53383">
    <property type="entry name" value="PLP-dependent transferases"/>
    <property type="match status" value="1"/>
</dbReference>
<comment type="similarity">
    <text evidence="2">Belongs to the class-V pyridoxal-phosphate-dependent aminotransferase family. NifS/IscS subfamily.</text>
</comment>
<evidence type="ECO:0000256" key="1">
    <source>
        <dbReference type="ARBA" id="ARBA00001933"/>
    </source>
</evidence>
<evidence type="ECO:0000259" key="11">
    <source>
        <dbReference type="Pfam" id="PF00266"/>
    </source>
</evidence>
<comment type="catalytic activity">
    <reaction evidence="9">
        <text>(sulfur carrier)-H + L-cysteine = (sulfur carrier)-SH + L-alanine</text>
        <dbReference type="Rhea" id="RHEA:43892"/>
        <dbReference type="Rhea" id="RHEA-COMP:14737"/>
        <dbReference type="Rhea" id="RHEA-COMP:14739"/>
        <dbReference type="ChEBI" id="CHEBI:29917"/>
        <dbReference type="ChEBI" id="CHEBI:35235"/>
        <dbReference type="ChEBI" id="CHEBI:57972"/>
        <dbReference type="ChEBI" id="CHEBI:64428"/>
        <dbReference type="EC" id="2.8.1.7"/>
    </reaction>
</comment>
<keyword evidence="13" id="KW-1185">Reference proteome</keyword>
<keyword evidence="4" id="KW-0808">Transferase</keyword>
<dbReference type="InterPro" id="IPR015424">
    <property type="entry name" value="PyrdxlP-dep_Trfase"/>
</dbReference>
<evidence type="ECO:0000256" key="2">
    <source>
        <dbReference type="ARBA" id="ARBA00006490"/>
    </source>
</evidence>
<dbReference type="PANTHER" id="PTHR11601">
    <property type="entry name" value="CYSTEINE DESULFURYLASE FAMILY MEMBER"/>
    <property type="match status" value="1"/>
</dbReference>
<dbReference type="EMBL" id="CP056775">
    <property type="protein sequence ID" value="QRR04154.1"/>
    <property type="molecule type" value="Genomic_DNA"/>
</dbReference>
<keyword evidence="8" id="KW-0411">Iron-sulfur</keyword>
<proteinExistence type="inferred from homology"/>
<accession>A0ABX7IDZ0</accession>
<dbReference type="InterPro" id="IPR000192">
    <property type="entry name" value="Aminotrans_V_dom"/>
</dbReference>
<dbReference type="InterPro" id="IPR015422">
    <property type="entry name" value="PyrdxlP-dep_Trfase_small"/>
</dbReference>
<keyword evidence="7" id="KW-0408">Iron</keyword>
<evidence type="ECO:0000256" key="3">
    <source>
        <dbReference type="ARBA" id="ARBA00012239"/>
    </source>
</evidence>
<evidence type="ECO:0000256" key="7">
    <source>
        <dbReference type="ARBA" id="ARBA00023004"/>
    </source>
</evidence>
<gene>
    <name evidence="12" type="ORF">HWI92_11590</name>
</gene>
<protein>
    <recommendedName>
        <fullName evidence="3">cysteine desulfurase</fullName>
        <ecNumber evidence="3">2.8.1.7</ecNumber>
    </recommendedName>
</protein>
<name>A0ABX7IDZ0_9BACT</name>
<evidence type="ECO:0000256" key="6">
    <source>
        <dbReference type="ARBA" id="ARBA00022898"/>
    </source>
</evidence>
<dbReference type="Pfam" id="PF00266">
    <property type="entry name" value="Aminotran_5"/>
    <property type="match status" value="1"/>
</dbReference>
<sequence length="376" mass="40782">MIYLDNNSTTQLDPRVLEVMMPFLTSEFGNAASSHTFGRRINNHVKSARENIAALLQCDPGEVVFTSGATEAVNLGLKGVAKNYRSKGNHIITANTEHPAVLDTCKSLEADGYDITYLPVDRDGLIDLMELKAAIKEATILICVMYVNNETGVIQPISDIADTAHEHGALFMCDATQAIGRIPINVYSLGIDLLAFSAHKFYGPKGIGGLFIQHKQPKVKMSPILHGGGHEHGLRSGTLNVPGIVGMAMAAQLAMNEMQRDADHVTMLRTYLEESLLKEENAFLNGSYDHRLYNTANLGFKGIDANVVIGRLQGIALSNGSACTSAIMEPSHVLKAMGLSNEDAYSSIRFSLGRFNSLMDIETTISTIKPLLVNAF</sequence>
<evidence type="ECO:0000256" key="8">
    <source>
        <dbReference type="ARBA" id="ARBA00023014"/>
    </source>
</evidence>
<evidence type="ECO:0000313" key="12">
    <source>
        <dbReference type="EMBL" id="QRR04154.1"/>
    </source>
</evidence>
<dbReference type="InterPro" id="IPR015421">
    <property type="entry name" value="PyrdxlP-dep_Trfase_major"/>
</dbReference>
<keyword evidence="6" id="KW-0663">Pyridoxal phosphate</keyword>
<evidence type="ECO:0000256" key="9">
    <source>
        <dbReference type="ARBA" id="ARBA00050776"/>
    </source>
</evidence>
<dbReference type="InterPro" id="IPR020578">
    <property type="entry name" value="Aminotrans_V_PyrdxlP_BS"/>
</dbReference>
<reference evidence="12 13" key="1">
    <citation type="submission" date="2020-06" db="EMBL/GenBank/DDBJ databases">
        <title>Dyadobacter sandarakinus sp. nov., isolated from the soil of the Arctic Yellow River Station.</title>
        <authorList>
            <person name="Zhang Y."/>
            <person name="Peng F."/>
        </authorList>
    </citation>
    <scope>NUCLEOTIDE SEQUENCE [LARGE SCALE GENOMIC DNA]</scope>
    <source>
        <strain evidence="12 13">Q3-56</strain>
    </source>
</reference>
<evidence type="ECO:0000256" key="10">
    <source>
        <dbReference type="RuleBase" id="RU004504"/>
    </source>
</evidence>
<feature type="domain" description="Aminotransferase class V" evidence="11">
    <location>
        <begin position="2"/>
        <end position="362"/>
    </location>
</feature>
<keyword evidence="5" id="KW-0479">Metal-binding</keyword>
<dbReference type="InterPro" id="IPR016454">
    <property type="entry name" value="Cysteine_dSase"/>
</dbReference>
<evidence type="ECO:0000256" key="4">
    <source>
        <dbReference type="ARBA" id="ARBA00022679"/>
    </source>
</evidence>
<dbReference type="Gene3D" id="3.90.1150.10">
    <property type="entry name" value="Aspartate Aminotransferase, domain 1"/>
    <property type="match status" value="1"/>
</dbReference>
<dbReference type="Gene3D" id="3.40.640.10">
    <property type="entry name" value="Type I PLP-dependent aspartate aminotransferase-like (Major domain)"/>
    <property type="match status" value="1"/>
</dbReference>
<dbReference type="PANTHER" id="PTHR11601:SF34">
    <property type="entry name" value="CYSTEINE DESULFURASE"/>
    <property type="match status" value="1"/>
</dbReference>
<dbReference type="EC" id="2.8.1.7" evidence="3"/>
<dbReference type="PROSITE" id="PS00595">
    <property type="entry name" value="AA_TRANSFER_CLASS_5"/>
    <property type="match status" value="1"/>
</dbReference>
<evidence type="ECO:0000313" key="13">
    <source>
        <dbReference type="Proteomes" id="UP000612680"/>
    </source>
</evidence>
<dbReference type="Proteomes" id="UP000612680">
    <property type="component" value="Chromosome"/>
</dbReference>
<evidence type="ECO:0000256" key="5">
    <source>
        <dbReference type="ARBA" id="ARBA00022723"/>
    </source>
</evidence>
<comment type="cofactor">
    <cofactor evidence="1 10">
        <name>pyridoxal 5'-phosphate</name>
        <dbReference type="ChEBI" id="CHEBI:597326"/>
    </cofactor>
</comment>
<organism evidence="12 13">
    <name type="scientific">Dyadobacter sandarakinus</name>
    <dbReference type="NCBI Taxonomy" id="2747268"/>
    <lineage>
        <taxon>Bacteria</taxon>
        <taxon>Pseudomonadati</taxon>
        <taxon>Bacteroidota</taxon>
        <taxon>Cytophagia</taxon>
        <taxon>Cytophagales</taxon>
        <taxon>Spirosomataceae</taxon>
        <taxon>Dyadobacter</taxon>
    </lineage>
</organism>